<feature type="region of interest" description="Disordered" evidence="1">
    <location>
        <begin position="86"/>
        <end position="109"/>
    </location>
</feature>
<evidence type="ECO:0000313" key="3">
    <source>
        <dbReference type="Proteomes" id="UP000183750"/>
    </source>
</evidence>
<gene>
    <name evidence="2" type="ORF">SAMN04489807_1814</name>
</gene>
<organism evidence="2 3">
    <name type="scientific">Microbacterium hydrocarbonoxydans</name>
    <dbReference type="NCBI Taxonomy" id="273678"/>
    <lineage>
        <taxon>Bacteria</taxon>
        <taxon>Bacillati</taxon>
        <taxon>Actinomycetota</taxon>
        <taxon>Actinomycetes</taxon>
        <taxon>Micrococcales</taxon>
        <taxon>Microbacteriaceae</taxon>
        <taxon>Microbacterium</taxon>
    </lineage>
</organism>
<sequence length="109" mass="11855">MKHVTYGEKSLFMGDDAADVLLEYARVVADTGKADTVTLRSISPDGNTVEASLLLNVSTVLMTESTHSDVEPPDNSASVEDIRERIERPAAMPAEEAWDRPDYDATATL</sequence>
<dbReference type="OrthoDB" id="4979371at2"/>
<dbReference type="AlphaFoldDB" id="A0A1H4LJC6"/>
<evidence type="ECO:0000256" key="1">
    <source>
        <dbReference type="SAM" id="MobiDB-lite"/>
    </source>
</evidence>
<reference evidence="3" key="1">
    <citation type="submission" date="2016-10" db="EMBL/GenBank/DDBJ databases">
        <authorList>
            <person name="Varghese N."/>
            <person name="Submissions S."/>
        </authorList>
    </citation>
    <scope>NUCLEOTIDE SEQUENCE [LARGE SCALE GENOMIC DNA]</scope>
    <source>
        <strain evidence="3">DSM 16089</strain>
    </source>
</reference>
<keyword evidence="3" id="KW-1185">Reference proteome</keyword>
<name>A0A1H4LJC6_9MICO</name>
<evidence type="ECO:0000313" key="2">
    <source>
        <dbReference type="EMBL" id="SEB70830.1"/>
    </source>
</evidence>
<protein>
    <submittedName>
        <fullName evidence="2">Uncharacterized protein</fullName>
    </submittedName>
</protein>
<dbReference type="EMBL" id="FNSQ01000005">
    <property type="protein sequence ID" value="SEB70830.1"/>
    <property type="molecule type" value="Genomic_DNA"/>
</dbReference>
<accession>A0A1H4LJC6</accession>
<dbReference type="RefSeq" id="WP_139305260.1">
    <property type="nucleotide sequence ID" value="NZ_FNSQ01000005.1"/>
</dbReference>
<proteinExistence type="predicted"/>
<dbReference type="Proteomes" id="UP000183750">
    <property type="component" value="Unassembled WGS sequence"/>
</dbReference>